<keyword evidence="3 5" id="KW-1133">Transmembrane helix</keyword>
<feature type="domain" description="Amino acid transporter transmembrane" evidence="6">
    <location>
        <begin position="21"/>
        <end position="155"/>
    </location>
</feature>
<sequence length="156" mass="17504">MSNSSAEIGEIEKKQLYNRFPTAVISLVNSTLGAGMLGIPLAYAKAGLVPAIIMHILIGLISWFSFYFLTYSSEATGEYSYGDLAEKIFGIEGTIIVEICNFSYTFGPLWAYFILIGDFIPSLLRMMGVDSSNIFCQRWFIILIFGFFILQPLSWF</sequence>
<evidence type="ECO:0000259" key="6">
    <source>
        <dbReference type="Pfam" id="PF01490"/>
    </source>
</evidence>
<protein>
    <recommendedName>
        <fullName evidence="6">Amino acid transporter transmembrane domain-containing protein</fullName>
    </recommendedName>
</protein>
<dbReference type="AlphaFoldDB" id="A0A5J4VWT3"/>
<comment type="caution">
    <text evidence="7">The sequence shown here is derived from an EMBL/GenBank/DDBJ whole genome shotgun (WGS) entry which is preliminary data.</text>
</comment>
<dbReference type="Pfam" id="PF01490">
    <property type="entry name" value="Aa_trans"/>
    <property type="match status" value="1"/>
</dbReference>
<feature type="transmembrane region" description="Helical" evidence="5">
    <location>
        <begin position="20"/>
        <end position="41"/>
    </location>
</feature>
<evidence type="ECO:0000256" key="2">
    <source>
        <dbReference type="ARBA" id="ARBA00022692"/>
    </source>
</evidence>
<name>A0A5J4VWT3_9EUKA</name>
<gene>
    <name evidence="7" type="ORF">EZS28_017382</name>
</gene>
<dbReference type="GO" id="GO:0016020">
    <property type="term" value="C:membrane"/>
    <property type="evidence" value="ECO:0007669"/>
    <property type="project" value="UniProtKB-SubCell"/>
</dbReference>
<keyword evidence="2 5" id="KW-0812">Transmembrane</keyword>
<organism evidence="7 8">
    <name type="scientific">Streblomastix strix</name>
    <dbReference type="NCBI Taxonomy" id="222440"/>
    <lineage>
        <taxon>Eukaryota</taxon>
        <taxon>Metamonada</taxon>
        <taxon>Preaxostyla</taxon>
        <taxon>Oxymonadida</taxon>
        <taxon>Streblomastigidae</taxon>
        <taxon>Streblomastix</taxon>
    </lineage>
</organism>
<dbReference type="Proteomes" id="UP000324800">
    <property type="component" value="Unassembled WGS sequence"/>
</dbReference>
<evidence type="ECO:0000256" key="4">
    <source>
        <dbReference type="ARBA" id="ARBA00023136"/>
    </source>
</evidence>
<dbReference type="GO" id="GO:0015179">
    <property type="term" value="F:L-amino acid transmembrane transporter activity"/>
    <property type="evidence" value="ECO:0007669"/>
    <property type="project" value="TreeGrafter"/>
</dbReference>
<feature type="transmembrane region" description="Helical" evidence="5">
    <location>
        <begin position="139"/>
        <end position="155"/>
    </location>
</feature>
<comment type="subcellular location">
    <subcellularLocation>
        <location evidence="1">Membrane</location>
        <topology evidence="1">Multi-pass membrane protein</topology>
    </subcellularLocation>
</comment>
<dbReference type="PANTHER" id="PTHR22950">
    <property type="entry name" value="AMINO ACID TRANSPORTER"/>
    <property type="match status" value="1"/>
</dbReference>
<evidence type="ECO:0000313" key="8">
    <source>
        <dbReference type="Proteomes" id="UP000324800"/>
    </source>
</evidence>
<evidence type="ECO:0000256" key="3">
    <source>
        <dbReference type="ARBA" id="ARBA00022989"/>
    </source>
</evidence>
<proteinExistence type="predicted"/>
<keyword evidence="4 5" id="KW-0472">Membrane</keyword>
<reference evidence="7 8" key="1">
    <citation type="submission" date="2019-03" db="EMBL/GenBank/DDBJ databases">
        <title>Single cell metagenomics reveals metabolic interactions within the superorganism composed of flagellate Streblomastix strix and complex community of Bacteroidetes bacteria on its surface.</title>
        <authorList>
            <person name="Treitli S.C."/>
            <person name="Kolisko M."/>
            <person name="Husnik F."/>
            <person name="Keeling P."/>
            <person name="Hampl V."/>
        </authorList>
    </citation>
    <scope>NUCLEOTIDE SEQUENCE [LARGE SCALE GENOMIC DNA]</scope>
    <source>
        <strain evidence="7">ST1C</strain>
    </source>
</reference>
<feature type="transmembrane region" description="Helical" evidence="5">
    <location>
        <begin position="48"/>
        <end position="69"/>
    </location>
</feature>
<dbReference type="InterPro" id="IPR013057">
    <property type="entry name" value="AA_transpt_TM"/>
</dbReference>
<accession>A0A5J4VWT3</accession>
<dbReference type="EMBL" id="SNRW01004521">
    <property type="protein sequence ID" value="KAA6387091.1"/>
    <property type="molecule type" value="Genomic_DNA"/>
</dbReference>
<evidence type="ECO:0000313" key="7">
    <source>
        <dbReference type="EMBL" id="KAA6387091.1"/>
    </source>
</evidence>
<evidence type="ECO:0000256" key="5">
    <source>
        <dbReference type="SAM" id="Phobius"/>
    </source>
</evidence>
<dbReference type="OrthoDB" id="438545at2759"/>
<evidence type="ECO:0000256" key="1">
    <source>
        <dbReference type="ARBA" id="ARBA00004141"/>
    </source>
</evidence>